<reference evidence="2 3" key="1">
    <citation type="submission" date="2023-12" db="EMBL/GenBank/DDBJ databases">
        <title>novel species in genus Nocarida.</title>
        <authorList>
            <person name="Li Z."/>
        </authorList>
    </citation>
    <scope>NUCLEOTIDE SEQUENCE [LARGE SCALE GENOMIC DNA]</scope>
    <source>
        <strain evidence="2 3">CDC186</strain>
    </source>
</reference>
<dbReference type="Proteomes" id="UP001348098">
    <property type="component" value="Unassembled WGS sequence"/>
</dbReference>
<dbReference type="InterPro" id="IPR011009">
    <property type="entry name" value="Kinase-like_dom_sf"/>
</dbReference>
<evidence type="ECO:0000313" key="3">
    <source>
        <dbReference type="Proteomes" id="UP001348098"/>
    </source>
</evidence>
<gene>
    <name evidence="2" type="ORF">U3653_15915</name>
</gene>
<organism evidence="2 3">
    <name type="scientific">Nocardia implantans</name>
    <dbReference type="NCBI Taxonomy" id="3108168"/>
    <lineage>
        <taxon>Bacteria</taxon>
        <taxon>Bacillati</taxon>
        <taxon>Actinomycetota</taxon>
        <taxon>Actinomycetes</taxon>
        <taxon>Mycobacteriales</taxon>
        <taxon>Nocardiaceae</taxon>
        <taxon>Nocardia</taxon>
    </lineage>
</organism>
<evidence type="ECO:0000259" key="1">
    <source>
        <dbReference type="Pfam" id="PF01636"/>
    </source>
</evidence>
<protein>
    <submittedName>
        <fullName evidence="2">Phosphotransferase</fullName>
    </submittedName>
</protein>
<evidence type="ECO:0000313" key="2">
    <source>
        <dbReference type="EMBL" id="MEB3511514.1"/>
    </source>
</evidence>
<accession>A0ABU6AVJ2</accession>
<name>A0ABU6AVJ2_9NOCA</name>
<comment type="caution">
    <text evidence="2">The sequence shown here is derived from an EMBL/GenBank/DDBJ whole genome shotgun (WGS) entry which is preliminary data.</text>
</comment>
<keyword evidence="3" id="KW-1185">Reference proteome</keyword>
<feature type="domain" description="Aminoglycoside phosphotransferase" evidence="1">
    <location>
        <begin position="106"/>
        <end position="162"/>
    </location>
</feature>
<dbReference type="Pfam" id="PF01636">
    <property type="entry name" value="APH"/>
    <property type="match status" value="1"/>
</dbReference>
<dbReference type="RefSeq" id="WP_195080548.1">
    <property type="nucleotide sequence ID" value="NZ_JAYESH010000002.1"/>
</dbReference>
<dbReference type="InterPro" id="IPR002575">
    <property type="entry name" value="Aminoglycoside_PTrfase"/>
</dbReference>
<dbReference type="SUPFAM" id="SSF56112">
    <property type="entry name" value="Protein kinase-like (PK-like)"/>
    <property type="match status" value="1"/>
</dbReference>
<dbReference type="EMBL" id="JAYKYQ010000006">
    <property type="protein sequence ID" value="MEB3511514.1"/>
    <property type="molecule type" value="Genomic_DNA"/>
</dbReference>
<dbReference type="Gene3D" id="3.90.1200.10">
    <property type="match status" value="1"/>
</dbReference>
<sequence length="241" mass="26351">MPEVPLPGGSVNVVVRVGDTVRRRPAARADFVHGLLAWFEQSGWAGAPRFLGTDERGREILTYLDGQVPLDGLRSPSTGSYAALSQVAELIREFHDLTAGADLAGAAEVVCHNDLSPRNTVYRDGIRPVAFLDWDLAAPGRRIHDLAHACWQFLDLGPGVRDLARTAALLRLMCDAYGTDERAELVDTILWWQQRCARGIEIASVAGEPAMVRLSANGVPARIRAAQRWVTEHRAELEAAL</sequence>
<proteinExistence type="predicted"/>